<keyword evidence="3" id="KW-0808">Transferase</keyword>
<dbReference type="RefSeq" id="WP_072562138.1">
    <property type="nucleotide sequence ID" value="NZ_CP017921.1"/>
</dbReference>
<evidence type="ECO:0000313" key="3">
    <source>
        <dbReference type="EMBL" id="RNI08940.1"/>
    </source>
</evidence>
<dbReference type="InterPro" id="IPR011009">
    <property type="entry name" value="Kinase-like_dom_sf"/>
</dbReference>
<dbReference type="InterPro" id="IPR002575">
    <property type="entry name" value="Aminoglycoside_PTrfase"/>
</dbReference>
<dbReference type="Proteomes" id="UP000198669">
    <property type="component" value="Unassembled WGS sequence"/>
</dbReference>
<proteinExistence type="predicted"/>
<sequence length="314" mass="37058">MASERYVGTLNPGNIFRDWLVHVAGDRIQNSDCLVDVFKMEPASHTICRCNFKDEGFSLVCKFFAEPTGNITQYDPYMAMLYEYENLKKVDNFINVTRPLAVNSDFNCVLVTEYICGTPLSWYFDHEEDLYGHLEAVACLLQKLHQNTRTYYEKKYEFAMFHKTLDYLKLPLPIREEYNRLLGIWWHGPLLDIDHGCITHHDPNPTNYLFTEDKIYAIDFELSYRNSNFIHDLGILCAEIKNQFSLKGSYSRAESYIEHFLRKYSRDGNEFHNITHTLPFYMSYGFLRISRLKWTDDHRNYLLKEAMDCLKAGE</sequence>
<dbReference type="GeneID" id="30584042"/>
<evidence type="ECO:0000313" key="2">
    <source>
        <dbReference type="EMBL" id="APH39722.1"/>
    </source>
</evidence>
<dbReference type="Proteomes" id="UP000186879">
    <property type="component" value="Chromosome"/>
</dbReference>
<keyword evidence="5" id="KW-1185">Reference proteome</keyword>
<evidence type="ECO:0000259" key="1">
    <source>
        <dbReference type="Pfam" id="PF01636"/>
    </source>
</evidence>
<dbReference type="EMBL" id="RJJG01000004">
    <property type="protein sequence ID" value="RNI08940.1"/>
    <property type="molecule type" value="Genomic_DNA"/>
</dbReference>
<dbReference type="Pfam" id="PF01636">
    <property type="entry name" value="APH"/>
    <property type="match status" value="1"/>
</dbReference>
<evidence type="ECO:0000313" key="6">
    <source>
        <dbReference type="Proteomes" id="UP000198669"/>
    </source>
</evidence>
<protein>
    <submittedName>
        <fullName evidence="3">Aminoglycoside phosphotransferase family protein</fullName>
    </submittedName>
    <submittedName>
        <fullName evidence="4">Phosphotransferase enzyme family protein</fullName>
    </submittedName>
    <submittedName>
        <fullName evidence="2">Serine/threonine protein phosphatase</fullName>
    </submittedName>
</protein>
<organism evidence="2 5">
    <name type="scientific">Methanohalophilus halophilus</name>
    <dbReference type="NCBI Taxonomy" id="2177"/>
    <lineage>
        <taxon>Archaea</taxon>
        <taxon>Methanobacteriati</taxon>
        <taxon>Methanobacteriota</taxon>
        <taxon>Stenosarchaea group</taxon>
        <taxon>Methanomicrobia</taxon>
        <taxon>Methanosarcinales</taxon>
        <taxon>Methanosarcinaceae</taxon>
        <taxon>Methanohalophilus</taxon>
    </lineage>
</organism>
<gene>
    <name evidence="2" type="ORF">BHR79_09680</name>
    <name evidence="3" type="ORF">EFE40_05580</name>
    <name evidence="4" type="ORF">SAMN04515625_0855</name>
</gene>
<dbReference type="KEGG" id="mhaz:BHR79_09680"/>
<evidence type="ECO:0000313" key="4">
    <source>
        <dbReference type="EMBL" id="SDW37437.1"/>
    </source>
</evidence>
<dbReference type="GO" id="GO:0016740">
    <property type="term" value="F:transferase activity"/>
    <property type="evidence" value="ECO:0007669"/>
    <property type="project" value="UniProtKB-KW"/>
</dbReference>
<evidence type="ECO:0000313" key="7">
    <source>
        <dbReference type="Proteomes" id="UP000267921"/>
    </source>
</evidence>
<dbReference type="SUPFAM" id="SSF56112">
    <property type="entry name" value="Protein kinase-like (PK-like)"/>
    <property type="match status" value="1"/>
</dbReference>
<dbReference type="Gene3D" id="3.90.1200.10">
    <property type="match status" value="1"/>
</dbReference>
<dbReference type="AlphaFoldDB" id="A0A1L3Q4B4"/>
<evidence type="ECO:0000313" key="5">
    <source>
        <dbReference type="Proteomes" id="UP000186879"/>
    </source>
</evidence>
<dbReference type="Proteomes" id="UP000267921">
    <property type="component" value="Unassembled WGS sequence"/>
</dbReference>
<name>A0A1L3Q4B4_9EURY</name>
<reference evidence="2 5" key="1">
    <citation type="submission" date="2016-10" db="EMBL/GenBank/DDBJ databases">
        <title>Methanohalophilus halophilus.</title>
        <authorList>
            <person name="L'haridon S."/>
        </authorList>
    </citation>
    <scope>NUCLEOTIDE SEQUENCE [LARGE SCALE GENOMIC DNA]</scope>
    <source>
        <strain evidence="2 5">Z-7982</strain>
    </source>
</reference>
<dbReference type="EMBL" id="FNMU01000002">
    <property type="protein sequence ID" value="SDW37437.1"/>
    <property type="molecule type" value="Genomic_DNA"/>
</dbReference>
<reference evidence="3 7" key="3">
    <citation type="submission" date="2018-10" db="EMBL/GenBank/DDBJ databases">
        <title>Cultivation of a novel Methanohalophilus strain from Kebrit Deep of the Red Sea and a genomic comparison of members of the genus Methanohalophilus.</title>
        <authorList>
            <person name="Guan Y."/>
            <person name="Ngugi D.K."/>
            <person name="Stingl U."/>
        </authorList>
    </citation>
    <scope>NUCLEOTIDE SEQUENCE [LARGE SCALE GENOMIC DNA]</scope>
    <source>
        <strain evidence="3 7">DSM 3094</strain>
    </source>
</reference>
<dbReference type="STRING" id="2177.BHR79_09680"/>
<accession>A0A1L3Q4B4</accession>
<feature type="domain" description="Aminoglycoside phosphotransferase" evidence="1">
    <location>
        <begin position="83"/>
        <end position="243"/>
    </location>
</feature>
<dbReference type="EMBL" id="CP017921">
    <property type="protein sequence ID" value="APH39722.1"/>
    <property type="molecule type" value="Genomic_DNA"/>
</dbReference>
<dbReference type="OrthoDB" id="106212at2157"/>
<reference evidence="4 6" key="2">
    <citation type="submission" date="2016-10" db="EMBL/GenBank/DDBJ databases">
        <authorList>
            <person name="de Groot N.N."/>
        </authorList>
    </citation>
    <scope>NUCLEOTIDE SEQUENCE [LARGE SCALE GENOMIC DNA]</scope>
    <source>
        <strain evidence="4 6">Z-7982</strain>
    </source>
</reference>